<dbReference type="Pfam" id="PF08614">
    <property type="entry name" value="ATG16"/>
    <property type="match status" value="1"/>
</dbReference>
<organism evidence="4 5">
    <name type="scientific">Pachysolen tannophilus NRRL Y-2460</name>
    <dbReference type="NCBI Taxonomy" id="669874"/>
    <lineage>
        <taxon>Eukaryota</taxon>
        <taxon>Fungi</taxon>
        <taxon>Dikarya</taxon>
        <taxon>Ascomycota</taxon>
        <taxon>Saccharomycotina</taxon>
        <taxon>Pichiomycetes</taxon>
        <taxon>Pachysolenaceae</taxon>
        <taxon>Pachysolen</taxon>
    </lineage>
</organism>
<dbReference type="EMBL" id="KV454012">
    <property type="protein sequence ID" value="ODV96885.1"/>
    <property type="molecule type" value="Genomic_DNA"/>
</dbReference>
<evidence type="ECO:0000259" key="3">
    <source>
        <dbReference type="Pfam" id="PF08614"/>
    </source>
</evidence>
<dbReference type="CDD" id="cd22887">
    <property type="entry name" value="Atg16_CCD"/>
    <property type="match status" value="1"/>
</dbReference>
<evidence type="ECO:0000256" key="2">
    <source>
        <dbReference type="SAM" id="Coils"/>
    </source>
</evidence>
<reference evidence="5" key="1">
    <citation type="submission" date="2016-05" db="EMBL/GenBank/DDBJ databases">
        <title>Comparative genomics of biotechnologically important yeasts.</title>
        <authorList>
            <consortium name="DOE Joint Genome Institute"/>
            <person name="Riley R."/>
            <person name="Haridas S."/>
            <person name="Wolfe K.H."/>
            <person name="Lopes M.R."/>
            <person name="Hittinger C.T."/>
            <person name="Goker M."/>
            <person name="Salamov A."/>
            <person name="Wisecaver J."/>
            <person name="Long T.M."/>
            <person name="Aerts A.L."/>
            <person name="Barry K."/>
            <person name="Choi C."/>
            <person name="Clum A."/>
            <person name="Coughlan A.Y."/>
            <person name="Deshpande S."/>
            <person name="Douglass A.P."/>
            <person name="Hanson S.J."/>
            <person name="Klenk H.-P."/>
            <person name="Labutti K."/>
            <person name="Lapidus A."/>
            <person name="Lindquist E."/>
            <person name="Lipzen A."/>
            <person name="Meier-Kolthoff J.P."/>
            <person name="Ohm R.A."/>
            <person name="Otillar R.P."/>
            <person name="Pangilinan J."/>
            <person name="Peng Y."/>
            <person name="Rokas A."/>
            <person name="Rosa C.A."/>
            <person name="Scheuner C."/>
            <person name="Sibirny A.A."/>
            <person name="Slot J.C."/>
            <person name="Stielow J.B."/>
            <person name="Sun H."/>
            <person name="Kurtzman C.P."/>
            <person name="Blackwell M."/>
            <person name="Grigoriev I.V."/>
            <person name="Jeffries T.W."/>
        </authorList>
    </citation>
    <scope>NUCLEOTIDE SEQUENCE [LARGE SCALE GENOMIC DNA]</scope>
    <source>
        <strain evidence="5">NRRL Y-2460</strain>
    </source>
</reference>
<proteinExistence type="inferred from homology"/>
<dbReference type="Gene3D" id="1.20.5.170">
    <property type="match status" value="1"/>
</dbReference>
<evidence type="ECO:0000313" key="5">
    <source>
        <dbReference type="Proteomes" id="UP000094236"/>
    </source>
</evidence>
<dbReference type="AlphaFoldDB" id="A0A1E4TYR2"/>
<evidence type="ECO:0000256" key="1">
    <source>
        <dbReference type="ARBA" id="ARBA00005331"/>
    </source>
</evidence>
<sequence length="188" mass="22382">MVASWQRQLSIALEERDLTEKANIDYYKACLLNHLVELSAIKVYRLENELENIQKTDIQKELTNALREINTLKLENENLKRNQSREELKLREARKNAAELEKHLDTLRDAYRKLEKNYRNLKEESDTKFKNLDVINDEILSLQIENNLLNKENSDLKLENDKMVQRWLKKVEKDANFLNQVVEKADNK</sequence>
<gene>
    <name evidence="4" type="ORF">PACTADRAFT_32385</name>
</gene>
<accession>A0A1E4TYR2</accession>
<feature type="coiled-coil region" evidence="2">
    <location>
        <begin position="55"/>
        <end position="188"/>
    </location>
</feature>
<dbReference type="InterPro" id="IPR013923">
    <property type="entry name" value="Autophagy-rel_prot_16_dom"/>
</dbReference>
<evidence type="ECO:0000313" key="4">
    <source>
        <dbReference type="EMBL" id="ODV96885.1"/>
    </source>
</evidence>
<feature type="domain" description="Autophagy-related protein 16" evidence="3">
    <location>
        <begin position="59"/>
        <end position="179"/>
    </location>
</feature>
<protein>
    <recommendedName>
        <fullName evidence="3">Autophagy-related protein 16 domain-containing protein</fullName>
    </recommendedName>
</protein>
<dbReference type="STRING" id="669874.A0A1E4TYR2"/>
<dbReference type="OrthoDB" id="8949486at2759"/>
<dbReference type="Proteomes" id="UP000094236">
    <property type="component" value="Unassembled WGS sequence"/>
</dbReference>
<comment type="similarity">
    <text evidence="1">Belongs to the ATG16 family.</text>
</comment>
<keyword evidence="5" id="KW-1185">Reference proteome</keyword>
<name>A0A1E4TYR2_PACTA</name>
<keyword evidence="2" id="KW-0175">Coiled coil</keyword>